<dbReference type="EMBL" id="KV894030">
    <property type="protein sequence ID" value="OON18590.1"/>
    <property type="molecule type" value="Genomic_DNA"/>
</dbReference>
<dbReference type="GO" id="GO:0005524">
    <property type="term" value="F:ATP binding"/>
    <property type="evidence" value="ECO:0007669"/>
    <property type="project" value="InterPro"/>
</dbReference>
<dbReference type="GO" id="GO:0006139">
    <property type="term" value="P:nucleobase-containing compound metabolic process"/>
    <property type="evidence" value="ECO:0007669"/>
    <property type="project" value="InterPro"/>
</dbReference>
<evidence type="ECO:0000256" key="2">
    <source>
        <dbReference type="ARBA" id="ARBA00022741"/>
    </source>
</evidence>
<keyword evidence="3" id="KW-0418">Kinase</keyword>
<evidence type="ECO:0000313" key="4">
    <source>
        <dbReference type="EMBL" id="OON18590.1"/>
    </source>
</evidence>
<sequence length="370" mass="42027">MGSSVLILQNTNTPRVSGLNLYFIFVGMCSKHCYRRKPQSDKEVFGSPPEVNNVLKFSGATKTDSLPSNSANMGDQNVPRFVIFGKPSTGKSRLAQRLCQIWNCEHVNASELICRNIREQTPIGNKLVDIMIDGKDLEDKIVIKLISEKLQSPECHLKGYILDDFPTNSEQALSITEQLDMLSELRPEINCYVYIHVPDEEHRSCWSQKRIDPETGLLYTPVPCDGDDECLSPPYGPQFQLNFQPSSNQSFQERLITRHEELPECLDQHFEFNSQVMRPILDRFLSTQSNVPCLRILTQSDGSDSFVNTVRALYNISDHPRLRVLDLFGELEITGLDSADAVADVAMKTKQSRWKKIKDKLRCHSERTSA</sequence>
<dbReference type="AlphaFoldDB" id="A0A1S8WVZ4"/>
<dbReference type="InterPro" id="IPR027417">
    <property type="entry name" value="P-loop_NTPase"/>
</dbReference>
<keyword evidence="5" id="KW-1185">Reference proteome</keyword>
<dbReference type="SUPFAM" id="SSF52540">
    <property type="entry name" value="P-loop containing nucleoside triphosphate hydrolases"/>
    <property type="match status" value="1"/>
</dbReference>
<name>A0A1S8WVZ4_OPIVI</name>
<keyword evidence="1" id="KW-0808">Transferase</keyword>
<reference evidence="4 5" key="1">
    <citation type="submission" date="2015-03" db="EMBL/GenBank/DDBJ databases">
        <title>Draft genome of the nematode, Opisthorchis viverrini.</title>
        <authorList>
            <person name="Mitreva M."/>
        </authorList>
    </citation>
    <scope>NUCLEOTIDE SEQUENCE [LARGE SCALE GENOMIC DNA]</scope>
    <source>
        <strain evidence="4">Khon Kaen</strain>
    </source>
</reference>
<protein>
    <recommendedName>
        <fullName evidence="6">Adenylate kinase</fullName>
    </recommendedName>
</protein>
<evidence type="ECO:0000256" key="3">
    <source>
        <dbReference type="ARBA" id="ARBA00022777"/>
    </source>
</evidence>
<keyword evidence="2" id="KW-0547">Nucleotide-binding</keyword>
<dbReference type="CDD" id="cd01428">
    <property type="entry name" value="ADK"/>
    <property type="match status" value="1"/>
</dbReference>
<evidence type="ECO:0000256" key="1">
    <source>
        <dbReference type="ARBA" id="ARBA00022679"/>
    </source>
</evidence>
<evidence type="ECO:0000313" key="5">
    <source>
        <dbReference type="Proteomes" id="UP000243686"/>
    </source>
</evidence>
<dbReference type="Pfam" id="PF00406">
    <property type="entry name" value="ADK"/>
    <property type="match status" value="1"/>
</dbReference>
<proteinExistence type="predicted"/>
<dbReference type="Gene3D" id="3.40.50.300">
    <property type="entry name" value="P-loop containing nucleotide triphosphate hydrolases"/>
    <property type="match status" value="1"/>
</dbReference>
<dbReference type="GO" id="GO:0019205">
    <property type="term" value="F:nucleobase-containing compound kinase activity"/>
    <property type="evidence" value="ECO:0007669"/>
    <property type="project" value="InterPro"/>
</dbReference>
<accession>A0A1S8WVZ4</accession>
<dbReference type="Proteomes" id="UP000243686">
    <property type="component" value="Unassembled WGS sequence"/>
</dbReference>
<organism evidence="4 5">
    <name type="scientific">Opisthorchis viverrini</name>
    <name type="common">Southeast Asian liver fluke</name>
    <dbReference type="NCBI Taxonomy" id="6198"/>
    <lineage>
        <taxon>Eukaryota</taxon>
        <taxon>Metazoa</taxon>
        <taxon>Spiralia</taxon>
        <taxon>Lophotrochozoa</taxon>
        <taxon>Platyhelminthes</taxon>
        <taxon>Trematoda</taxon>
        <taxon>Digenea</taxon>
        <taxon>Opisthorchiida</taxon>
        <taxon>Opisthorchiata</taxon>
        <taxon>Opisthorchiidae</taxon>
        <taxon>Opisthorchis</taxon>
    </lineage>
</organism>
<gene>
    <name evidence="4" type="ORF">X801_05553</name>
</gene>
<dbReference type="InterPro" id="IPR000850">
    <property type="entry name" value="Adenylat/UMP-CMP_kin"/>
</dbReference>
<evidence type="ECO:0008006" key="6">
    <source>
        <dbReference type="Google" id="ProtNLM"/>
    </source>
</evidence>
<dbReference type="PANTHER" id="PTHR23359">
    <property type="entry name" value="NUCLEOTIDE KINASE"/>
    <property type="match status" value="1"/>
</dbReference>